<evidence type="ECO:0000313" key="6">
    <source>
        <dbReference type="Proteomes" id="UP000030763"/>
    </source>
</evidence>
<reference evidence="5" key="2">
    <citation type="submission" date="2013-10" db="EMBL/GenBank/DDBJ databases">
        <authorList>
            <person name="Aslett M."/>
        </authorList>
    </citation>
    <scope>NUCLEOTIDE SEQUENCE [LARGE SCALE GENOMIC DNA]</scope>
    <source>
        <strain evidence="5">Weybridge</strain>
    </source>
</reference>
<protein>
    <submittedName>
        <fullName evidence="5">PHD-finger domain-containing protein, putative</fullName>
    </submittedName>
</protein>
<dbReference type="RefSeq" id="XP_013334348.1">
    <property type="nucleotide sequence ID" value="XM_013478894.1"/>
</dbReference>
<gene>
    <name evidence="5" type="ORF">EMWEY_00010980</name>
</gene>
<dbReference type="GeneID" id="25335084"/>
<reference evidence="5" key="1">
    <citation type="submission" date="2013-10" db="EMBL/GenBank/DDBJ databases">
        <title>Genomic analysis of the causative agents of coccidiosis in chickens.</title>
        <authorList>
            <person name="Reid A.J."/>
            <person name="Blake D."/>
            <person name="Billington K."/>
            <person name="Browne H."/>
            <person name="Dunn M."/>
            <person name="Hung S."/>
            <person name="Kawahara F."/>
            <person name="Miranda-Saavedra D."/>
            <person name="Mourier T."/>
            <person name="Nagra H."/>
            <person name="Otto T.D."/>
            <person name="Rawlings N."/>
            <person name="Sanchez A."/>
            <person name="Sanders M."/>
            <person name="Subramaniam C."/>
            <person name="Tay Y."/>
            <person name="Dear P."/>
            <person name="Doerig C."/>
            <person name="Gruber A."/>
            <person name="Parkinson J."/>
            <person name="Shirley M."/>
            <person name="Wan K.L."/>
            <person name="Berriman M."/>
            <person name="Tomley F."/>
            <person name="Pain A."/>
        </authorList>
    </citation>
    <scope>NUCLEOTIDE SEQUENCE [LARGE SCALE GENOMIC DNA]</scope>
    <source>
        <strain evidence="5">Weybridge</strain>
    </source>
</reference>
<dbReference type="InterPro" id="IPR019787">
    <property type="entry name" value="Znf_PHD-finger"/>
</dbReference>
<evidence type="ECO:0000259" key="4">
    <source>
        <dbReference type="Pfam" id="PF13831"/>
    </source>
</evidence>
<dbReference type="SUPFAM" id="SSF57903">
    <property type="entry name" value="FYVE/PHD zinc finger"/>
    <property type="match status" value="1"/>
</dbReference>
<feature type="domain" description="PHD-type" evidence="4">
    <location>
        <begin position="18"/>
        <end position="48"/>
    </location>
</feature>
<dbReference type="AlphaFoldDB" id="U6M7Q4"/>
<dbReference type="Gene3D" id="3.30.40.10">
    <property type="entry name" value="Zinc/RING finger domain, C3HC4 (zinc finger)"/>
    <property type="match status" value="1"/>
</dbReference>
<dbReference type="InterPro" id="IPR013083">
    <property type="entry name" value="Znf_RING/FYVE/PHD"/>
</dbReference>
<dbReference type="EMBL" id="HG719362">
    <property type="protein sequence ID" value="CDJ57700.1"/>
    <property type="molecule type" value="Genomic_DNA"/>
</dbReference>
<dbReference type="Pfam" id="PF13831">
    <property type="entry name" value="PHD_2"/>
    <property type="match status" value="1"/>
</dbReference>
<keyword evidence="1" id="KW-0479">Metal-binding</keyword>
<keyword evidence="2" id="KW-0863">Zinc-finger</keyword>
<name>U6M7Q4_EIMMA</name>
<dbReference type="OrthoDB" id="347235at2759"/>
<evidence type="ECO:0000313" key="5">
    <source>
        <dbReference type="EMBL" id="CDJ57700.1"/>
    </source>
</evidence>
<keyword evidence="6" id="KW-1185">Reference proteome</keyword>
<proteinExistence type="predicted"/>
<evidence type="ECO:0000256" key="3">
    <source>
        <dbReference type="ARBA" id="ARBA00022833"/>
    </source>
</evidence>
<dbReference type="VEuPathDB" id="ToxoDB:EMWEY_00010980"/>
<dbReference type="GO" id="GO:0008270">
    <property type="term" value="F:zinc ion binding"/>
    <property type="evidence" value="ECO:0007669"/>
    <property type="project" value="UniProtKB-KW"/>
</dbReference>
<evidence type="ECO:0000256" key="1">
    <source>
        <dbReference type="ARBA" id="ARBA00022723"/>
    </source>
</evidence>
<dbReference type="Proteomes" id="UP000030763">
    <property type="component" value="Unassembled WGS sequence"/>
</dbReference>
<sequence>MEALPGGPLPSVSLSSDDAIVLCDGCDAAVHQSCYNVGPLPDGEWFCEYSVCLRFGSLTRRQQHCCNEQRVTALIFPLFLVVVFYAQEEEEHLYAQLKHIEQLQSEDSLWAGRLSSYLLK</sequence>
<feature type="non-terminal residue" evidence="5">
    <location>
        <position position="120"/>
    </location>
</feature>
<organism evidence="5 6">
    <name type="scientific">Eimeria maxima</name>
    <name type="common">Coccidian parasite</name>
    <dbReference type="NCBI Taxonomy" id="5804"/>
    <lineage>
        <taxon>Eukaryota</taxon>
        <taxon>Sar</taxon>
        <taxon>Alveolata</taxon>
        <taxon>Apicomplexa</taxon>
        <taxon>Conoidasida</taxon>
        <taxon>Coccidia</taxon>
        <taxon>Eucoccidiorida</taxon>
        <taxon>Eimeriorina</taxon>
        <taxon>Eimeriidae</taxon>
        <taxon>Eimeria</taxon>
    </lineage>
</organism>
<accession>U6M7Q4</accession>
<keyword evidence="3" id="KW-0862">Zinc</keyword>
<evidence type="ECO:0000256" key="2">
    <source>
        <dbReference type="ARBA" id="ARBA00022771"/>
    </source>
</evidence>
<dbReference type="InterPro" id="IPR011011">
    <property type="entry name" value="Znf_FYVE_PHD"/>
</dbReference>